<organism evidence="4 5">
    <name type="scientific">Stratiformator vulcanicus</name>
    <dbReference type="NCBI Taxonomy" id="2527980"/>
    <lineage>
        <taxon>Bacteria</taxon>
        <taxon>Pseudomonadati</taxon>
        <taxon>Planctomycetota</taxon>
        <taxon>Planctomycetia</taxon>
        <taxon>Planctomycetales</taxon>
        <taxon>Planctomycetaceae</taxon>
        <taxon>Stratiformator</taxon>
    </lineage>
</organism>
<evidence type="ECO:0000313" key="5">
    <source>
        <dbReference type="Proteomes" id="UP000317318"/>
    </source>
</evidence>
<keyword evidence="4" id="KW-0328">Glycosyltransferase</keyword>
<feature type="region of interest" description="Disordered" evidence="2">
    <location>
        <begin position="417"/>
        <end position="445"/>
    </location>
</feature>
<dbReference type="GO" id="GO:0009103">
    <property type="term" value="P:lipopolysaccharide biosynthetic process"/>
    <property type="evidence" value="ECO:0007669"/>
    <property type="project" value="TreeGrafter"/>
</dbReference>
<gene>
    <name evidence="4" type="primary">pglJ_1</name>
    <name evidence="4" type="ORF">Pan189_07250</name>
</gene>
<dbReference type="EMBL" id="CP036268">
    <property type="protein sequence ID" value="QDT36369.1"/>
    <property type="molecule type" value="Genomic_DNA"/>
</dbReference>
<dbReference type="RefSeq" id="WP_145362579.1">
    <property type="nucleotide sequence ID" value="NZ_CP036268.1"/>
</dbReference>
<dbReference type="GO" id="GO:0016757">
    <property type="term" value="F:glycosyltransferase activity"/>
    <property type="evidence" value="ECO:0007669"/>
    <property type="project" value="UniProtKB-KW"/>
</dbReference>
<protein>
    <submittedName>
        <fullName evidence="4">N-acetylgalactosamine-N, N'-diacetylbacillosaminyl-diphospho-undecaprenol 4-alpha-N-acetylgalactosaminyltransferase</fullName>
        <ecNumber evidence="4">2.4.1.291</ecNumber>
    </submittedName>
</protein>
<name>A0A517QXJ1_9PLAN</name>
<keyword evidence="5" id="KW-1185">Reference proteome</keyword>
<dbReference type="InterPro" id="IPR001296">
    <property type="entry name" value="Glyco_trans_1"/>
</dbReference>
<sequence>MSCPNSIPRIAIDLLGAQSPSDGKRGIGRLTRQLVEAVARHPEGGDVLLYQYAGLPNPGLAENVRLTRRLLAKSSPPNVALEQAARNNRDKLDLIVLSSPFDLTDGFRPIPRPSGNVAIGAVACDLIPFHFPSWYFASAEDAGRYEMVAETIATYDGLFSISEATKRDFVDWLACDADRIHVVGAGVDGAEFMSDGDRTDGLVTSALGHLGISQRFVYSLVGADPRKNHEGLLRAFARLPWHLRVSTQLVITCGMTGIQEAILRATARRLGIAYQLILTGGVDNATLGLLMSRCSAFVFPSHYEGFGLPILEAMACGAPVIAGDNSSQPEIAGDAALLCDTHAPQSISAQIAAFLSDQELADEYRKRGVARAAEWTWDRVADRFLSAAVITARSVGRRSELPLRLLKARTIASVDVRPASPTLPEPSEEPMTRSRPDARPSMPSSVTRFKSKLLNIVSRTVFRALEHVLAAAPQLESPLRELKRKLSRPRAMASDSERLQMRCELLAAEVERLENLAPGFQAHGDHTSVKWRAAKSDELGPLAERWQKDAA</sequence>
<dbReference type="PANTHER" id="PTHR46401:SF2">
    <property type="entry name" value="GLYCOSYLTRANSFERASE WBBK-RELATED"/>
    <property type="match status" value="1"/>
</dbReference>
<evidence type="ECO:0000313" key="4">
    <source>
        <dbReference type="EMBL" id="QDT36369.1"/>
    </source>
</evidence>
<dbReference type="EC" id="2.4.1.291" evidence="4"/>
<reference evidence="4 5" key="1">
    <citation type="submission" date="2019-02" db="EMBL/GenBank/DDBJ databases">
        <title>Deep-cultivation of Planctomycetes and their phenomic and genomic characterization uncovers novel biology.</title>
        <authorList>
            <person name="Wiegand S."/>
            <person name="Jogler M."/>
            <person name="Boedeker C."/>
            <person name="Pinto D."/>
            <person name="Vollmers J."/>
            <person name="Rivas-Marin E."/>
            <person name="Kohn T."/>
            <person name="Peeters S.H."/>
            <person name="Heuer A."/>
            <person name="Rast P."/>
            <person name="Oberbeckmann S."/>
            <person name="Bunk B."/>
            <person name="Jeske O."/>
            <person name="Meyerdierks A."/>
            <person name="Storesund J.E."/>
            <person name="Kallscheuer N."/>
            <person name="Luecker S."/>
            <person name="Lage O.M."/>
            <person name="Pohl T."/>
            <person name="Merkel B.J."/>
            <person name="Hornburger P."/>
            <person name="Mueller R.-W."/>
            <person name="Bruemmer F."/>
            <person name="Labrenz M."/>
            <person name="Spormann A.M."/>
            <person name="Op den Camp H."/>
            <person name="Overmann J."/>
            <person name="Amann R."/>
            <person name="Jetten M.S.M."/>
            <person name="Mascher T."/>
            <person name="Medema M.H."/>
            <person name="Devos D.P."/>
            <person name="Kaster A.-K."/>
            <person name="Ovreas L."/>
            <person name="Rohde M."/>
            <person name="Galperin M.Y."/>
            <person name="Jogler C."/>
        </authorList>
    </citation>
    <scope>NUCLEOTIDE SEQUENCE [LARGE SCALE GENOMIC DNA]</scope>
    <source>
        <strain evidence="4 5">Pan189</strain>
    </source>
</reference>
<dbReference type="KEGG" id="svp:Pan189_07250"/>
<dbReference type="Gene3D" id="3.40.50.2000">
    <property type="entry name" value="Glycogen Phosphorylase B"/>
    <property type="match status" value="2"/>
</dbReference>
<accession>A0A517QXJ1</accession>
<dbReference type="PANTHER" id="PTHR46401">
    <property type="entry name" value="GLYCOSYLTRANSFERASE WBBK-RELATED"/>
    <property type="match status" value="1"/>
</dbReference>
<evidence type="ECO:0000259" key="3">
    <source>
        <dbReference type="Pfam" id="PF00534"/>
    </source>
</evidence>
<proteinExistence type="predicted"/>
<dbReference type="SUPFAM" id="SSF53756">
    <property type="entry name" value="UDP-Glycosyltransferase/glycogen phosphorylase"/>
    <property type="match status" value="1"/>
</dbReference>
<dbReference type="Proteomes" id="UP000317318">
    <property type="component" value="Chromosome"/>
</dbReference>
<evidence type="ECO:0000256" key="2">
    <source>
        <dbReference type="SAM" id="MobiDB-lite"/>
    </source>
</evidence>
<dbReference type="AlphaFoldDB" id="A0A517QXJ1"/>
<dbReference type="CDD" id="cd03809">
    <property type="entry name" value="GT4_MtfB-like"/>
    <property type="match status" value="1"/>
</dbReference>
<evidence type="ECO:0000256" key="1">
    <source>
        <dbReference type="ARBA" id="ARBA00022679"/>
    </source>
</evidence>
<keyword evidence="1 4" id="KW-0808">Transferase</keyword>
<feature type="domain" description="Glycosyl transferase family 1" evidence="3">
    <location>
        <begin position="220"/>
        <end position="368"/>
    </location>
</feature>
<dbReference type="OrthoDB" id="283384at2"/>
<dbReference type="Pfam" id="PF00534">
    <property type="entry name" value="Glycos_transf_1"/>
    <property type="match status" value="1"/>
</dbReference>